<evidence type="ECO:0000256" key="1">
    <source>
        <dbReference type="SAM" id="MobiDB-lite"/>
    </source>
</evidence>
<feature type="compositionally biased region" description="Polar residues" evidence="1">
    <location>
        <begin position="60"/>
        <end position="71"/>
    </location>
</feature>
<feature type="compositionally biased region" description="Polar residues" evidence="1">
    <location>
        <begin position="43"/>
        <end position="52"/>
    </location>
</feature>
<reference evidence="3" key="1">
    <citation type="submission" date="2022-11" db="EMBL/GenBank/DDBJ databases">
        <authorList>
            <person name="Petersen C."/>
        </authorList>
    </citation>
    <scope>NUCLEOTIDE SEQUENCE</scope>
    <source>
        <strain evidence="3">IBT 19713</strain>
    </source>
</reference>
<dbReference type="RefSeq" id="XP_058334899.1">
    <property type="nucleotide sequence ID" value="XM_058471758.1"/>
</dbReference>
<proteinExistence type="predicted"/>
<dbReference type="OrthoDB" id="4477950at2759"/>
<dbReference type="GeneID" id="83199061"/>
<name>A0A9W9TYG5_9EURO</name>
<dbReference type="EMBL" id="JAPQKS010000002">
    <property type="protein sequence ID" value="KAJ5247478.1"/>
    <property type="molecule type" value="Genomic_DNA"/>
</dbReference>
<comment type="caution">
    <text evidence="3">The sequence shown here is derived from an EMBL/GenBank/DDBJ whole genome shotgun (WGS) entry which is preliminary data.</text>
</comment>
<sequence>MYLNNFSSFLVAALAGTAFAMPHFSGAYHGERIAISVPGNATKPHNASTPATTGRVPLTSGMSRPKNGTSRHIASVHGLKGASQVNSNDRCNDLCSLEAHTCNLAVPDDDKFW</sequence>
<feature type="region of interest" description="Disordered" evidence="1">
    <location>
        <begin position="40"/>
        <end position="71"/>
    </location>
</feature>
<dbReference type="Proteomes" id="UP001150941">
    <property type="component" value="Unassembled WGS sequence"/>
</dbReference>
<feature type="signal peptide" evidence="2">
    <location>
        <begin position="1"/>
        <end position="20"/>
    </location>
</feature>
<keyword evidence="2" id="KW-0732">Signal</keyword>
<organism evidence="3 4">
    <name type="scientific">Penicillium chermesinum</name>
    <dbReference type="NCBI Taxonomy" id="63820"/>
    <lineage>
        <taxon>Eukaryota</taxon>
        <taxon>Fungi</taxon>
        <taxon>Dikarya</taxon>
        <taxon>Ascomycota</taxon>
        <taxon>Pezizomycotina</taxon>
        <taxon>Eurotiomycetes</taxon>
        <taxon>Eurotiomycetidae</taxon>
        <taxon>Eurotiales</taxon>
        <taxon>Aspergillaceae</taxon>
        <taxon>Penicillium</taxon>
    </lineage>
</organism>
<protein>
    <submittedName>
        <fullName evidence="3">Uncharacterized protein</fullName>
    </submittedName>
</protein>
<accession>A0A9W9TYG5</accession>
<gene>
    <name evidence="3" type="ORF">N7468_002461</name>
</gene>
<feature type="chain" id="PRO_5040934923" evidence="2">
    <location>
        <begin position="21"/>
        <end position="113"/>
    </location>
</feature>
<evidence type="ECO:0000313" key="3">
    <source>
        <dbReference type="EMBL" id="KAJ5247478.1"/>
    </source>
</evidence>
<evidence type="ECO:0000313" key="4">
    <source>
        <dbReference type="Proteomes" id="UP001150941"/>
    </source>
</evidence>
<reference evidence="3" key="2">
    <citation type="journal article" date="2023" name="IMA Fungus">
        <title>Comparative genomic study of the Penicillium genus elucidates a diverse pangenome and 15 lateral gene transfer events.</title>
        <authorList>
            <person name="Petersen C."/>
            <person name="Sorensen T."/>
            <person name="Nielsen M.R."/>
            <person name="Sondergaard T.E."/>
            <person name="Sorensen J.L."/>
            <person name="Fitzpatrick D.A."/>
            <person name="Frisvad J.C."/>
            <person name="Nielsen K.L."/>
        </authorList>
    </citation>
    <scope>NUCLEOTIDE SEQUENCE</scope>
    <source>
        <strain evidence="3">IBT 19713</strain>
    </source>
</reference>
<dbReference type="AlphaFoldDB" id="A0A9W9TYG5"/>
<evidence type="ECO:0000256" key="2">
    <source>
        <dbReference type="SAM" id="SignalP"/>
    </source>
</evidence>
<keyword evidence="4" id="KW-1185">Reference proteome</keyword>